<dbReference type="FunFam" id="1.25.40.10:FF:000196">
    <property type="entry name" value="Pentatricopeptide repeat-containing protein At4g14850"/>
    <property type="match status" value="1"/>
</dbReference>
<feature type="repeat" description="PPR" evidence="3">
    <location>
        <begin position="305"/>
        <end position="339"/>
    </location>
</feature>
<dbReference type="NCBIfam" id="TIGR00756">
    <property type="entry name" value="PPR"/>
    <property type="match status" value="7"/>
</dbReference>
<feature type="domain" description="Pentatricopeptide repeat-containing protein-mitochondrial" evidence="5">
    <location>
        <begin position="208"/>
        <end position="300"/>
    </location>
</feature>
<evidence type="ECO:0000259" key="5">
    <source>
        <dbReference type="Pfam" id="PF23276"/>
    </source>
</evidence>
<dbReference type="Pfam" id="PF01535">
    <property type="entry name" value="PPR"/>
    <property type="match status" value="4"/>
</dbReference>
<feature type="domain" description="DYW" evidence="4">
    <location>
        <begin position="725"/>
        <end position="817"/>
    </location>
</feature>
<gene>
    <name evidence="6" type="ORF">CEURO_LOCUS20612</name>
</gene>
<dbReference type="PROSITE" id="PS51375">
    <property type="entry name" value="PPR"/>
    <property type="match status" value="7"/>
</dbReference>
<reference evidence="6" key="1">
    <citation type="submission" date="2022-07" db="EMBL/GenBank/DDBJ databases">
        <authorList>
            <person name="Macas J."/>
            <person name="Novak P."/>
            <person name="Neumann P."/>
        </authorList>
    </citation>
    <scope>NUCLEOTIDE SEQUENCE</scope>
</reference>
<name>A0A9P0ZYD9_CUSEU</name>
<evidence type="ECO:0000313" key="7">
    <source>
        <dbReference type="Proteomes" id="UP001152484"/>
    </source>
</evidence>
<dbReference type="OrthoDB" id="185373at2759"/>
<evidence type="ECO:0000313" key="6">
    <source>
        <dbReference type="EMBL" id="CAH9114974.1"/>
    </source>
</evidence>
<dbReference type="InterPro" id="IPR002885">
    <property type="entry name" value="PPR_rpt"/>
</dbReference>
<keyword evidence="7" id="KW-1185">Reference proteome</keyword>
<feature type="repeat" description="PPR" evidence="3">
    <location>
        <begin position="203"/>
        <end position="237"/>
    </location>
</feature>
<dbReference type="InterPro" id="IPR032867">
    <property type="entry name" value="DYW_dom"/>
</dbReference>
<dbReference type="GO" id="GO:0008270">
    <property type="term" value="F:zinc ion binding"/>
    <property type="evidence" value="ECO:0007669"/>
    <property type="project" value="InterPro"/>
</dbReference>
<evidence type="ECO:0000259" key="4">
    <source>
        <dbReference type="Pfam" id="PF14432"/>
    </source>
</evidence>
<evidence type="ECO:0000256" key="3">
    <source>
        <dbReference type="PROSITE-ProRule" id="PRU00708"/>
    </source>
</evidence>
<dbReference type="PANTHER" id="PTHR47926">
    <property type="entry name" value="PENTATRICOPEPTIDE REPEAT-CONTAINING PROTEIN"/>
    <property type="match status" value="1"/>
</dbReference>
<dbReference type="Pfam" id="PF14432">
    <property type="entry name" value="DYW_deaminase"/>
    <property type="match status" value="1"/>
</dbReference>
<dbReference type="Pfam" id="PF13041">
    <property type="entry name" value="PPR_2"/>
    <property type="match status" value="3"/>
</dbReference>
<dbReference type="GO" id="GO:0003723">
    <property type="term" value="F:RNA binding"/>
    <property type="evidence" value="ECO:0007669"/>
    <property type="project" value="InterPro"/>
</dbReference>
<feature type="repeat" description="PPR" evidence="3">
    <location>
        <begin position="509"/>
        <end position="543"/>
    </location>
</feature>
<dbReference type="PANTHER" id="PTHR47926:SF486">
    <property type="entry name" value="(WILD MALAYSIAN BANANA) HYPOTHETICAL PROTEIN"/>
    <property type="match status" value="1"/>
</dbReference>
<evidence type="ECO:0000256" key="2">
    <source>
        <dbReference type="ARBA" id="ARBA00022737"/>
    </source>
</evidence>
<protein>
    <recommendedName>
        <fullName evidence="8">DYW domain-containing protein</fullName>
    </recommendedName>
</protein>
<keyword evidence="2" id="KW-0677">Repeat</keyword>
<dbReference type="Pfam" id="PF20431">
    <property type="entry name" value="E_motif"/>
    <property type="match status" value="1"/>
</dbReference>
<dbReference type="InterPro" id="IPR057027">
    <property type="entry name" value="TPR_mt"/>
</dbReference>
<dbReference type="Gene3D" id="1.25.40.10">
    <property type="entry name" value="Tetratricopeptide repeat domain"/>
    <property type="match status" value="5"/>
</dbReference>
<dbReference type="FunFam" id="1.25.40.10:FF:000366">
    <property type="entry name" value="Pentatricopeptide (PPR) repeat-containing protein"/>
    <property type="match status" value="1"/>
</dbReference>
<feature type="repeat" description="PPR" evidence="3">
    <location>
        <begin position="274"/>
        <end position="304"/>
    </location>
</feature>
<evidence type="ECO:0008006" key="8">
    <source>
        <dbReference type="Google" id="ProtNLM"/>
    </source>
</evidence>
<dbReference type="FunFam" id="1.25.40.10:FF:000073">
    <property type="entry name" value="Pentatricopeptide repeat-containing protein chloroplastic"/>
    <property type="match status" value="1"/>
</dbReference>
<comment type="similarity">
    <text evidence="1">Belongs to the PPR family. PCMP-H subfamily.</text>
</comment>
<proteinExistence type="inferred from homology"/>
<comment type="caution">
    <text evidence="6">The sequence shown here is derived from an EMBL/GenBank/DDBJ whole genome shotgun (WGS) entry which is preliminary data.</text>
</comment>
<dbReference type="Pfam" id="PF23276">
    <property type="entry name" value="TPR_24"/>
    <property type="match status" value="1"/>
</dbReference>
<dbReference type="AlphaFoldDB" id="A0A9P0ZYD9"/>
<feature type="repeat" description="PPR" evidence="3">
    <location>
        <begin position="407"/>
        <end position="437"/>
    </location>
</feature>
<organism evidence="6 7">
    <name type="scientific">Cuscuta europaea</name>
    <name type="common">European dodder</name>
    <dbReference type="NCBI Taxonomy" id="41803"/>
    <lineage>
        <taxon>Eukaryota</taxon>
        <taxon>Viridiplantae</taxon>
        <taxon>Streptophyta</taxon>
        <taxon>Embryophyta</taxon>
        <taxon>Tracheophyta</taxon>
        <taxon>Spermatophyta</taxon>
        <taxon>Magnoliopsida</taxon>
        <taxon>eudicotyledons</taxon>
        <taxon>Gunneridae</taxon>
        <taxon>Pentapetalae</taxon>
        <taxon>asterids</taxon>
        <taxon>lamiids</taxon>
        <taxon>Solanales</taxon>
        <taxon>Convolvulaceae</taxon>
        <taxon>Cuscuteae</taxon>
        <taxon>Cuscuta</taxon>
        <taxon>Cuscuta subgen. Cuscuta</taxon>
    </lineage>
</organism>
<feature type="repeat" description="PPR" evidence="3">
    <location>
        <begin position="544"/>
        <end position="579"/>
    </location>
</feature>
<dbReference type="GO" id="GO:0009451">
    <property type="term" value="P:RNA modification"/>
    <property type="evidence" value="ECO:0007669"/>
    <property type="project" value="InterPro"/>
</dbReference>
<dbReference type="Proteomes" id="UP001152484">
    <property type="component" value="Unassembled WGS sequence"/>
</dbReference>
<dbReference type="EMBL" id="CAMAPE010000065">
    <property type="protein sequence ID" value="CAH9114974.1"/>
    <property type="molecule type" value="Genomic_DNA"/>
</dbReference>
<accession>A0A9P0ZYD9</accession>
<evidence type="ECO:0000256" key="1">
    <source>
        <dbReference type="ARBA" id="ARBA00006643"/>
    </source>
</evidence>
<dbReference type="InterPro" id="IPR046848">
    <property type="entry name" value="E_motif"/>
</dbReference>
<feature type="repeat" description="PPR" evidence="3">
    <location>
        <begin position="104"/>
        <end position="139"/>
    </location>
</feature>
<sequence length="817" mass="92329">MLAARKDRYVSKTWTLFRIHHQTYLTSRNYNHKSLSGIEVNSEEIVTKLHSCTEFYTAKCLHALLIVFGEVQSVHAGTKLINVYARLRNISLSRSSFDQIGKKNTYTWNSMISAYIHNGRLHEALRCVYQMLSSHDARPDFYTFPPILKTCHNVFDGMRIHCWVSKLGLEWDVFIAASLVHMYCRFGFCDGALMIFNDMPFRDMGCWNAVISGFCQNGNAEGALCIIDKMRSVGIKMDGMTVASILPICVQKNDILRGVLIHLYALKHGLEWGDIFVSNALINMYAKFGELGHAEKLFNQMVVRDLITWNSMVSAYDQNNQPNKALKCFSEMQLSGFEPDSLTLMTLASSIAQTKKIEHSTTIHGFILRRCWILEDVVLGNAIVDMYAKMGYIDYAREVFYNLPCKDVVSWNTMITGYAQNGLASEAIEAYSLMKECEGITPDRGTWVSILPAYSHVGSLREGMKTHGQVFKVCLHLDVFVGTCLIDLYGKCGRLGEAMSLFYEIPRDNSIPWNAMISCQGVNGHGLASLSLFRDMLDDGVKPDSVTFLSIFSACSHSGLVDEGKRYFDLMQQKFGIKPSLRHYGCLVDLFARAGQLEMAYDFITKMPLQPDASVWGALLSACRVYGNVELGKLASDNLFSVNSEDIGYYVLLSNIYANSGKWECVDDVRSLARDRGLRKTPGWSSIEIRNKIEVFYTGGNQSHPQYKKIYEELGILTAKVKTLGYTPDFSFVLQDVEDDEKEQILASHSERFAVVYGLLNTPPKSSVCIFKNLRICGDCHNVIKFMSMVTEREIVVRDSNRFHHFKDGICSCGDHW</sequence>
<dbReference type="InterPro" id="IPR011990">
    <property type="entry name" value="TPR-like_helical_dom_sf"/>
</dbReference>
<dbReference type="FunFam" id="1.25.40.10:FF:000031">
    <property type="entry name" value="Pentatricopeptide repeat-containing protein mitochondrial"/>
    <property type="match status" value="1"/>
</dbReference>
<dbReference type="InterPro" id="IPR046960">
    <property type="entry name" value="PPR_At4g14850-like_plant"/>
</dbReference>